<gene>
    <name evidence="1" type="ORF">BV25DRAFT_1824345</name>
</gene>
<proteinExistence type="predicted"/>
<organism evidence="1 2">
    <name type="scientific">Artomyces pyxidatus</name>
    <dbReference type="NCBI Taxonomy" id="48021"/>
    <lineage>
        <taxon>Eukaryota</taxon>
        <taxon>Fungi</taxon>
        <taxon>Dikarya</taxon>
        <taxon>Basidiomycota</taxon>
        <taxon>Agaricomycotina</taxon>
        <taxon>Agaricomycetes</taxon>
        <taxon>Russulales</taxon>
        <taxon>Auriscalpiaceae</taxon>
        <taxon>Artomyces</taxon>
    </lineage>
</organism>
<evidence type="ECO:0000313" key="1">
    <source>
        <dbReference type="EMBL" id="KAI0063287.1"/>
    </source>
</evidence>
<reference evidence="1" key="1">
    <citation type="submission" date="2021-03" db="EMBL/GenBank/DDBJ databases">
        <authorList>
            <consortium name="DOE Joint Genome Institute"/>
            <person name="Ahrendt S."/>
            <person name="Looney B.P."/>
            <person name="Miyauchi S."/>
            <person name="Morin E."/>
            <person name="Drula E."/>
            <person name="Courty P.E."/>
            <person name="Chicoki N."/>
            <person name="Fauchery L."/>
            <person name="Kohler A."/>
            <person name="Kuo A."/>
            <person name="Labutti K."/>
            <person name="Pangilinan J."/>
            <person name="Lipzen A."/>
            <person name="Riley R."/>
            <person name="Andreopoulos W."/>
            <person name="He G."/>
            <person name="Johnson J."/>
            <person name="Barry K.W."/>
            <person name="Grigoriev I.V."/>
            <person name="Nagy L."/>
            <person name="Hibbett D."/>
            <person name="Henrissat B."/>
            <person name="Matheny P.B."/>
            <person name="Labbe J."/>
            <person name="Martin F."/>
        </authorList>
    </citation>
    <scope>NUCLEOTIDE SEQUENCE</scope>
    <source>
        <strain evidence="1">HHB10654</strain>
    </source>
</reference>
<keyword evidence="2" id="KW-1185">Reference proteome</keyword>
<accession>A0ACB8T469</accession>
<comment type="caution">
    <text evidence="1">The sequence shown here is derived from an EMBL/GenBank/DDBJ whole genome shotgun (WGS) entry which is preliminary data.</text>
</comment>
<dbReference type="Proteomes" id="UP000814140">
    <property type="component" value="Unassembled WGS sequence"/>
</dbReference>
<name>A0ACB8T469_9AGAM</name>
<sequence length="542" mass="58835">MLLFLSYLLFAPLALASLRPRRPRLPKAPPSARVVERVSAVTGKAIPPIDTIYTFDQLVDHNNPGAGTFKQRYWVSQEFYAPGGPMVVFTPGESGVEGDSLYLDNGTMVGLIAQQQHGAMIEIEHRYYGLSSPVANLSAANLKYHTIDQAIEDLAYFAQNVHLPIPGGDQVSPSHAPWVLVGGSYSGALTAWTMVKKPGVFYAAYASSATVQNEVDSWQYFEPIRQNMPKNCSADVQAAIAHIDGILTGGNASAIASLYDLFGVSGLKHADDFAATLMDHVSAWQDLQPGFDPAEEDFFDFCDHLEVKNGTMAPAGGWGVDHAVAAWANYTKADYMQWDCGSDSPDDCLTTYDLSNPYWTNVTSPQDDRAYQWTLCSEEGFSSLSGAPAGSPTLVSRILTPSWDARMCQQYFPDAFGKDTLPAIVQANTNWVTKTNAAYGAAQIKANRLFLANGKQDPWRCETLSAPSLTIASTAQQPIALSNGFHCSDLLTYSGEVDSTILAVQKQGLAAIKGWLAGWKPASGKRGHAQPREAYSPRGHTW</sequence>
<dbReference type="EMBL" id="MU277203">
    <property type="protein sequence ID" value="KAI0063287.1"/>
    <property type="molecule type" value="Genomic_DNA"/>
</dbReference>
<reference evidence="1" key="2">
    <citation type="journal article" date="2022" name="New Phytol.">
        <title>Evolutionary transition to the ectomycorrhizal habit in the genomes of a hyperdiverse lineage of mushroom-forming fungi.</title>
        <authorList>
            <person name="Looney B."/>
            <person name="Miyauchi S."/>
            <person name="Morin E."/>
            <person name="Drula E."/>
            <person name="Courty P.E."/>
            <person name="Kohler A."/>
            <person name="Kuo A."/>
            <person name="LaButti K."/>
            <person name="Pangilinan J."/>
            <person name="Lipzen A."/>
            <person name="Riley R."/>
            <person name="Andreopoulos W."/>
            <person name="He G."/>
            <person name="Johnson J."/>
            <person name="Nolan M."/>
            <person name="Tritt A."/>
            <person name="Barry K.W."/>
            <person name="Grigoriev I.V."/>
            <person name="Nagy L.G."/>
            <person name="Hibbett D."/>
            <person name="Henrissat B."/>
            <person name="Matheny P.B."/>
            <person name="Labbe J."/>
            <person name="Martin F.M."/>
        </authorList>
    </citation>
    <scope>NUCLEOTIDE SEQUENCE</scope>
    <source>
        <strain evidence="1">HHB10654</strain>
    </source>
</reference>
<protein>
    <submittedName>
        <fullName evidence="1">Peptidase S28</fullName>
    </submittedName>
</protein>
<evidence type="ECO:0000313" key="2">
    <source>
        <dbReference type="Proteomes" id="UP000814140"/>
    </source>
</evidence>